<gene>
    <name evidence="3" type="ORF">GTH32_00760</name>
</gene>
<reference evidence="3 4" key="1">
    <citation type="submission" date="2020-01" db="EMBL/GenBank/DDBJ databases">
        <authorList>
            <person name="Chen J."/>
            <person name="Zhu S."/>
            <person name="Yang J."/>
        </authorList>
    </citation>
    <scope>NUCLEOTIDE SEQUENCE [LARGE SCALE GENOMIC DNA]</scope>
    <source>
        <strain evidence="3 4">345S023</strain>
    </source>
</reference>
<dbReference type="PANTHER" id="PTHR43155">
    <property type="entry name" value="CYCLIC DI-GMP PHOSPHODIESTERASE PA4108-RELATED"/>
    <property type="match status" value="1"/>
</dbReference>
<dbReference type="RefSeq" id="WP_163083323.1">
    <property type="nucleotide sequence ID" value="NZ_JAAAWN010000001.1"/>
</dbReference>
<dbReference type="InterPro" id="IPR021812">
    <property type="entry name" value="DUF3391"/>
</dbReference>
<dbReference type="Gene3D" id="1.10.3210.10">
    <property type="entry name" value="Hypothetical protein af1432"/>
    <property type="match status" value="1"/>
</dbReference>
<dbReference type="CDD" id="cd00077">
    <property type="entry name" value="HDc"/>
    <property type="match status" value="1"/>
</dbReference>
<evidence type="ECO:0000256" key="1">
    <source>
        <dbReference type="SAM" id="MobiDB-lite"/>
    </source>
</evidence>
<dbReference type="Proteomes" id="UP000470213">
    <property type="component" value="Unassembled WGS sequence"/>
</dbReference>
<dbReference type="SUPFAM" id="SSF109604">
    <property type="entry name" value="HD-domain/PDEase-like"/>
    <property type="match status" value="1"/>
</dbReference>
<evidence type="ECO:0000313" key="4">
    <source>
        <dbReference type="Proteomes" id="UP000470213"/>
    </source>
</evidence>
<dbReference type="EMBL" id="JAAAWN010000001">
    <property type="protein sequence ID" value="NDV89726.1"/>
    <property type="molecule type" value="Genomic_DNA"/>
</dbReference>
<feature type="region of interest" description="Disordered" evidence="1">
    <location>
        <begin position="60"/>
        <end position="90"/>
    </location>
</feature>
<evidence type="ECO:0000259" key="2">
    <source>
        <dbReference type="PROSITE" id="PS51832"/>
    </source>
</evidence>
<keyword evidence="4" id="KW-1185">Reference proteome</keyword>
<dbReference type="PROSITE" id="PS51832">
    <property type="entry name" value="HD_GYP"/>
    <property type="match status" value="1"/>
</dbReference>
<proteinExistence type="predicted"/>
<dbReference type="InterPro" id="IPR037522">
    <property type="entry name" value="HD_GYP_dom"/>
</dbReference>
<dbReference type="Pfam" id="PF13487">
    <property type="entry name" value="HD_5"/>
    <property type="match status" value="1"/>
</dbReference>
<dbReference type="AlphaFoldDB" id="A0A7X5LI07"/>
<accession>A0A7X5LI07</accession>
<protein>
    <submittedName>
        <fullName evidence="3">DUF3391 domain-containing protein</fullName>
    </submittedName>
</protein>
<sequence>MIQAVPINELKPGMYINQVLKQSGAVRMRSKGIVKTQSAIDELHSLGVRIVEVDMEKSTITASSNDENSASQGANSLVHPPSSNAVTPSTLHDAKDLYGDAITIQHGFINMLKRGAAKDLRPVEELSQNIIDNLFDNNVALSCLTLIKGSDKYLLEHSINCCILMGMFSQFLGYDRQTIEQASLGALLMDLGMSSLPEDIRNHTAPLNPAQWEIMKSHVHTSLEMLAQCENVSTLTLTVIAQHHERQDGSGYPEGLKGDHVSSFARMAAIVDAYDAMTSNRPHKQSITPTQALKGLRNIENLDQGLVDKFIQCVGVHPVGSLVQLSSGKLAIVSQLNKDDILSPVVTSFYSVTGDDAKEGASNDAIYKDIQRIDLRQCDDEIVSGVRPEDFKLNLSSFFQDVLLT</sequence>
<name>A0A7X5LI07_9ALTE</name>
<feature type="domain" description="HD-GYP" evidence="2">
    <location>
        <begin position="132"/>
        <end position="326"/>
    </location>
</feature>
<dbReference type="Pfam" id="PF11871">
    <property type="entry name" value="DUF3391"/>
    <property type="match status" value="1"/>
</dbReference>
<comment type="caution">
    <text evidence="3">The sequence shown here is derived from an EMBL/GenBank/DDBJ whole genome shotgun (WGS) entry which is preliminary data.</text>
</comment>
<dbReference type="PANTHER" id="PTHR43155:SF2">
    <property type="entry name" value="CYCLIC DI-GMP PHOSPHODIESTERASE PA4108"/>
    <property type="match status" value="1"/>
</dbReference>
<evidence type="ECO:0000313" key="3">
    <source>
        <dbReference type="EMBL" id="NDV89726.1"/>
    </source>
</evidence>
<dbReference type="GO" id="GO:0008081">
    <property type="term" value="F:phosphoric diester hydrolase activity"/>
    <property type="evidence" value="ECO:0007669"/>
    <property type="project" value="UniProtKB-ARBA"/>
</dbReference>
<organism evidence="3 4">
    <name type="scientific">Alteromonas profundi</name>
    <dbReference type="NCBI Taxonomy" id="2696062"/>
    <lineage>
        <taxon>Bacteria</taxon>
        <taxon>Pseudomonadati</taxon>
        <taxon>Pseudomonadota</taxon>
        <taxon>Gammaproteobacteria</taxon>
        <taxon>Alteromonadales</taxon>
        <taxon>Alteromonadaceae</taxon>
        <taxon>Alteromonas/Salinimonas group</taxon>
        <taxon>Alteromonas</taxon>
    </lineage>
</organism>
<dbReference type="InterPro" id="IPR003607">
    <property type="entry name" value="HD/PDEase_dom"/>
</dbReference>